<keyword evidence="2" id="KW-1185">Reference proteome</keyword>
<comment type="caution">
    <text evidence="1">The sequence shown here is derived from an EMBL/GenBank/DDBJ whole genome shotgun (WGS) entry which is preliminary data.</text>
</comment>
<dbReference type="AlphaFoldDB" id="X6NMK1"/>
<evidence type="ECO:0000313" key="1">
    <source>
        <dbReference type="EMBL" id="ETO27163.1"/>
    </source>
</evidence>
<organism evidence="1 2">
    <name type="scientific">Reticulomyxa filosa</name>
    <dbReference type="NCBI Taxonomy" id="46433"/>
    <lineage>
        <taxon>Eukaryota</taxon>
        <taxon>Sar</taxon>
        <taxon>Rhizaria</taxon>
        <taxon>Retaria</taxon>
        <taxon>Foraminifera</taxon>
        <taxon>Monothalamids</taxon>
        <taxon>Reticulomyxidae</taxon>
        <taxon>Reticulomyxa</taxon>
    </lineage>
</organism>
<dbReference type="Proteomes" id="UP000023152">
    <property type="component" value="Unassembled WGS sequence"/>
</dbReference>
<protein>
    <submittedName>
        <fullName evidence="1">Uncharacterized protein</fullName>
    </submittedName>
</protein>
<sequence length="141" mass="16397">MEGNFASNLQLLQSYPTVDPFELLKLATELRIKHPSQQTRKRQISLNLNLDKGKHFLQVSKQKWLNSLPEAIPSRKAHAKPSVKNSTNKATWFKNNNNFTDHREINDNAKQAIEELYIKCAFKFFEEKCQSSNCSEKNKIF</sequence>
<accession>X6NMK1</accession>
<dbReference type="EMBL" id="ASPP01007421">
    <property type="protein sequence ID" value="ETO27163.1"/>
    <property type="molecule type" value="Genomic_DNA"/>
</dbReference>
<name>X6NMK1_RETFI</name>
<gene>
    <name evidence="1" type="ORF">RFI_09963</name>
</gene>
<proteinExistence type="predicted"/>
<reference evidence="1 2" key="1">
    <citation type="journal article" date="2013" name="Curr. Biol.">
        <title>The Genome of the Foraminiferan Reticulomyxa filosa.</title>
        <authorList>
            <person name="Glockner G."/>
            <person name="Hulsmann N."/>
            <person name="Schleicher M."/>
            <person name="Noegel A.A."/>
            <person name="Eichinger L."/>
            <person name="Gallinger C."/>
            <person name="Pawlowski J."/>
            <person name="Sierra R."/>
            <person name="Euteneuer U."/>
            <person name="Pillet L."/>
            <person name="Moustafa A."/>
            <person name="Platzer M."/>
            <person name="Groth M."/>
            <person name="Szafranski K."/>
            <person name="Schliwa M."/>
        </authorList>
    </citation>
    <scope>NUCLEOTIDE SEQUENCE [LARGE SCALE GENOMIC DNA]</scope>
</reference>
<evidence type="ECO:0000313" key="2">
    <source>
        <dbReference type="Proteomes" id="UP000023152"/>
    </source>
</evidence>